<dbReference type="InterPro" id="IPR006384">
    <property type="entry name" value="HAD_hydro_PyrdxlP_Pase-like"/>
</dbReference>
<gene>
    <name evidence="2" type="ORF">N7450_011694</name>
</gene>
<evidence type="ECO:0000313" key="3">
    <source>
        <dbReference type="Proteomes" id="UP001216150"/>
    </source>
</evidence>
<name>A0AAD6GM41_9EURO</name>
<protein>
    <submittedName>
        <fullName evidence="2">Phosphoserine phosphatase</fullName>
    </submittedName>
</protein>
<evidence type="ECO:0000256" key="1">
    <source>
        <dbReference type="ARBA" id="ARBA00022801"/>
    </source>
</evidence>
<dbReference type="PANTHER" id="PTHR28181:SF2">
    <property type="entry name" value="PHOSPHORIC MONOESTER HYDROLASE"/>
    <property type="match status" value="1"/>
</dbReference>
<dbReference type="Pfam" id="PF12710">
    <property type="entry name" value="HAD"/>
    <property type="match status" value="1"/>
</dbReference>
<dbReference type="NCBIfam" id="TIGR01489">
    <property type="entry name" value="DKMTPPase-SF"/>
    <property type="match status" value="1"/>
</dbReference>
<sequence length="262" mass="29906">MSALVTTPRFIFFTDFDGTITTDDCNDYLVDNLGFGSERRRQLQKEVLCDRMSFRDSFLEMFNSITAPYNECLDILRQNIKFDSDFREFYDWTQQNNIPIVILSSGTQHMIRTLLDAHLGPDWDIQIVSNEAVPRDGKNINEQGGWKIEFHDDSHHGHDKSLEIRKYSSLPSRPVLLYAGDGISDLSAAKETDLLFAKANRDKLCPHLIRAKALSSCTDLSSWCGKEKLPFVAFDNWNHILQTCKDIVAGVTTVHEVTKNHS</sequence>
<keyword evidence="1" id="KW-0378">Hydrolase</keyword>
<dbReference type="InterPro" id="IPR050849">
    <property type="entry name" value="HAD-like_hydrolase_phosphatase"/>
</dbReference>
<dbReference type="Proteomes" id="UP001216150">
    <property type="component" value="Unassembled WGS sequence"/>
</dbReference>
<dbReference type="NCBIfam" id="TIGR01488">
    <property type="entry name" value="HAD-SF-IB"/>
    <property type="match status" value="1"/>
</dbReference>
<dbReference type="AlphaFoldDB" id="A0AAD6GM41"/>
<dbReference type="EMBL" id="JAQJAC010000010">
    <property type="protein sequence ID" value="KAJ5569208.1"/>
    <property type="molecule type" value="Genomic_DNA"/>
</dbReference>
<dbReference type="Gene3D" id="3.40.50.1000">
    <property type="entry name" value="HAD superfamily/HAD-like"/>
    <property type="match status" value="1"/>
</dbReference>
<keyword evidence="3" id="KW-1185">Reference proteome</keyword>
<organism evidence="2 3">
    <name type="scientific">Penicillium hetheringtonii</name>
    <dbReference type="NCBI Taxonomy" id="911720"/>
    <lineage>
        <taxon>Eukaryota</taxon>
        <taxon>Fungi</taxon>
        <taxon>Dikarya</taxon>
        <taxon>Ascomycota</taxon>
        <taxon>Pezizomycotina</taxon>
        <taxon>Eurotiomycetes</taxon>
        <taxon>Eurotiomycetidae</taxon>
        <taxon>Eurotiales</taxon>
        <taxon>Aspergillaceae</taxon>
        <taxon>Penicillium</taxon>
    </lineage>
</organism>
<comment type="caution">
    <text evidence="2">The sequence shown here is derived from an EMBL/GenBank/DDBJ whole genome shotgun (WGS) entry which is preliminary data.</text>
</comment>
<proteinExistence type="predicted"/>
<accession>A0AAD6GM41</accession>
<dbReference type="InterPro" id="IPR023214">
    <property type="entry name" value="HAD_sf"/>
</dbReference>
<dbReference type="PANTHER" id="PTHR28181">
    <property type="entry name" value="UPF0655 PROTEIN YCR015C"/>
    <property type="match status" value="1"/>
</dbReference>
<evidence type="ECO:0000313" key="2">
    <source>
        <dbReference type="EMBL" id="KAJ5569208.1"/>
    </source>
</evidence>
<dbReference type="SUPFAM" id="SSF56784">
    <property type="entry name" value="HAD-like"/>
    <property type="match status" value="1"/>
</dbReference>
<reference evidence="2 3" key="1">
    <citation type="journal article" date="2023" name="IMA Fungus">
        <title>Comparative genomic study of the Penicillium genus elucidates a diverse pangenome and 15 lateral gene transfer events.</title>
        <authorList>
            <person name="Petersen C."/>
            <person name="Sorensen T."/>
            <person name="Nielsen M.R."/>
            <person name="Sondergaard T.E."/>
            <person name="Sorensen J.L."/>
            <person name="Fitzpatrick D.A."/>
            <person name="Frisvad J.C."/>
            <person name="Nielsen K.L."/>
        </authorList>
    </citation>
    <scope>NUCLEOTIDE SEQUENCE [LARGE SCALE GENOMIC DNA]</scope>
    <source>
        <strain evidence="2 3">IBT 29057</strain>
    </source>
</reference>
<dbReference type="GO" id="GO:0016791">
    <property type="term" value="F:phosphatase activity"/>
    <property type="evidence" value="ECO:0007669"/>
    <property type="project" value="InterPro"/>
</dbReference>
<dbReference type="InterPro" id="IPR036412">
    <property type="entry name" value="HAD-like_sf"/>
</dbReference>
<dbReference type="Gene3D" id="3.90.1470.20">
    <property type="match status" value="1"/>
</dbReference>